<reference evidence="4 5" key="1">
    <citation type="journal article" date="2022" name="Cell">
        <title>Repeat-based holocentromeres influence genome architecture and karyotype evolution.</title>
        <authorList>
            <person name="Hofstatter P.G."/>
            <person name="Thangavel G."/>
            <person name="Lux T."/>
            <person name="Neumann P."/>
            <person name="Vondrak T."/>
            <person name="Novak P."/>
            <person name="Zhang M."/>
            <person name="Costa L."/>
            <person name="Castellani M."/>
            <person name="Scott A."/>
            <person name="Toegelov H."/>
            <person name="Fuchs J."/>
            <person name="Mata-Sucre Y."/>
            <person name="Dias Y."/>
            <person name="Vanzela A.L.L."/>
            <person name="Huettel B."/>
            <person name="Almeida C.C.S."/>
            <person name="Simkova H."/>
            <person name="Souza G."/>
            <person name="Pedrosa-Harand A."/>
            <person name="Macas J."/>
            <person name="Mayer K.F.X."/>
            <person name="Houben A."/>
            <person name="Marques A."/>
        </authorList>
    </citation>
    <scope>NUCLEOTIDE SEQUENCE [LARGE SCALE GENOMIC DNA]</scope>
    <source>
        <strain evidence="4">RhyTen1mFocal</strain>
    </source>
</reference>
<comment type="similarity">
    <text evidence="1">Belongs to the 'GDSL' lipolytic enzyme family.</text>
</comment>
<gene>
    <name evidence="4" type="ORF">LUZ61_020874</name>
</gene>
<name>A0AAD6EP76_9POAL</name>
<organism evidence="4 5">
    <name type="scientific">Rhynchospora tenuis</name>
    <dbReference type="NCBI Taxonomy" id="198213"/>
    <lineage>
        <taxon>Eukaryota</taxon>
        <taxon>Viridiplantae</taxon>
        <taxon>Streptophyta</taxon>
        <taxon>Embryophyta</taxon>
        <taxon>Tracheophyta</taxon>
        <taxon>Spermatophyta</taxon>
        <taxon>Magnoliopsida</taxon>
        <taxon>Liliopsida</taxon>
        <taxon>Poales</taxon>
        <taxon>Cyperaceae</taxon>
        <taxon>Cyperoideae</taxon>
        <taxon>Rhynchosporeae</taxon>
        <taxon>Rhynchospora</taxon>
    </lineage>
</organism>
<protein>
    <submittedName>
        <fullName evidence="4">Uncharacterized protein</fullName>
    </submittedName>
</protein>
<dbReference type="InterPro" id="IPR035669">
    <property type="entry name" value="SGNH_plant_lipase-like"/>
</dbReference>
<evidence type="ECO:0000313" key="4">
    <source>
        <dbReference type="EMBL" id="KAJ3691710.1"/>
    </source>
</evidence>
<proteinExistence type="inferred from homology"/>
<dbReference type="GO" id="GO:0006629">
    <property type="term" value="P:lipid metabolic process"/>
    <property type="evidence" value="ECO:0007669"/>
    <property type="project" value="UniProtKB-KW"/>
</dbReference>
<evidence type="ECO:0000313" key="5">
    <source>
        <dbReference type="Proteomes" id="UP001210211"/>
    </source>
</evidence>
<dbReference type="CDD" id="cd01837">
    <property type="entry name" value="SGNH_plant_lipase_like"/>
    <property type="match status" value="1"/>
</dbReference>
<dbReference type="EMBL" id="JAMRDG010000002">
    <property type="protein sequence ID" value="KAJ3691710.1"/>
    <property type="molecule type" value="Genomic_DNA"/>
</dbReference>
<dbReference type="Gene3D" id="3.40.50.1110">
    <property type="entry name" value="SGNH hydrolase"/>
    <property type="match status" value="1"/>
</dbReference>
<sequence>MLENSSFFLGILKEQVCGSFFAAAVHFLSLKHMEKPKCTALFLPSIFLASILLLSREADASCNPKRGSYNKLFVFGDSFADTGNLGKLGREFTHCWYDPYGTTFPGKPTGRFSNGRVLTDFVASFMGIRSPVPYKSRKASSKVLSYGMNFAVGGAGVFDTGNFQRNLSEQIDLFKQQIDCGVFSLCDLKMSVGMVAVSGNDYSYTASRKNSTEAALDIIPSVVKQIKSDIERILTLGVAKVIVTNLHPLGCTPYFTRGRNFTDCDVLANMGALVHNTALKQALSQLDRTQSNVLLLDLNNPFYDIVSQVRGAKKFDITRRPCCESFTPDNYCGEIDDNGNRKYNLCTNPDQYFYWDNVHPTQAAWAAVAESFETTIRRFFYQ</sequence>
<keyword evidence="5" id="KW-1185">Reference proteome</keyword>
<accession>A0AAD6EP76</accession>
<dbReference type="SUPFAM" id="SSF52266">
    <property type="entry name" value="SGNH hydrolase"/>
    <property type="match status" value="1"/>
</dbReference>
<dbReference type="Pfam" id="PF00657">
    <property type="entry name" value="Lipase_GDSL"/>
    <property type="match status" value="1"/>
</dbReference>
<evidence type="ECO:0000256" key="3">
    <source>
        <dbReference type="ARBA" id="ARBA00023098"/>
    </source>
</evidence>
<dbReference type="GO" id="GO:0016788">
    <property type="term" value="F:hydrolase activity, acting on ester bonds"/>
    <property type="evidence" value="ECO:0007669"/>
    <property type="project" value="InterPro"/>
</dbReference>
<dbReference type="InterPro" id="IPR036514">
    <property type="entry name" value="SGNH_hydro_sf"/>
</dbReference>
<keyword evidence="3" id="KW-0443">Lipid metabolism</keyword>
<comment type="caution">
    <text evidence="4">The sequence shown here is derived from an EMBL/GenBank/DDBJ whole genome shotgun (WGS) entry which is preliminary data.</text>
</comment>
<evidence type="ECO:0000256" key="1">
    <source>
        <dbReference type="ARBA" id="ARBA00008668"/>
    </source>
</evidence>
<evidence type="ECO:0000256" key="2">
    <source>
        <dbReference type="ARBA" id="ARBA00022801"/>
    </source>
</evidence>
<dbReference type="PANTHER" id="PTHR46020">
    <property type="entry name" value="OSJNBB0059K02.9 PROTEIN"/>
    <property type="match status" value="1"/>
</dbReference>
<dbReference type="Proteomes" id="UP001210211">
    <property type="component" value="Unassembled WGS sequence"/>
</dbReference>
<dbReference type="InterPro" id="IPR001087">
    <property type="entry name" value="GDSL"/>
</dbReference>
<dbReference type="PANTHER" id="PTHR46020:SF26">
    <property type="entry name" value="GDSL ESTERASE_LIPASE"/>
    <property type="match status" value="1"/>
</dbReference>
<dbReference type="AlphaFoldDB" id="A0AAD6EP76"/>
<keyword evidence="2" id="KW-0378">Hydrolase</keyword>